<keyword evidence="4 10" id="KW-0808">Transferase</keyword>
<dbReference type="SUPFAM" id="SSF52540">
    <property type="entry name" value="P-loop containing nucleoside triphosphate hydrolases"/>
    <property type="match status" value="1"/>
</dbReference>
<dbReference type="GO" id="GO:0005524">
    <property type="term" value="F:ATP binding"/>
    <property type="evidence" value="ECO:0007669"/>
    <property type="project" value="UniProtKB-KW"/>
</dbReference>
<name>A0A919RLS0_9ACTN</name>
<evidence type="ECO:0000256" key="8">
    <source>
        <dbReference type="ARBA" id="ARBA00023064"/>
    </source>
</evidence>
<evidence type="ECO:0000256" key="10">
    <source>
        <dbReference type="RuleBase" id="RU363066"/>
    </source>
</evidence>
<comment type="similarity">
    <text evidence="2 10">Belongs to the gluconokinase GntK/GntV family.</text>
</comment>
<dbReference type="NCBIfam" id="TIGR01313">
    <property type="entry name" value="therm_gnt_kin"/>
    <property type="match status" value="1"/>
</dbReference>
<dbReference type="AlphaFoldDB" id="A0A919RLS0"/>
<dbReference type="RefSeq" id="WP_239129867.1">
    <property type="nucleotide sequence ID" value="NZ_BOOW01000036.1"/>
</dbReference>
<comment type="pathway">
    <text evidence="1">Carbohydrate acid metabolism.</text>
</comment>
<sequence>MTVKSEHGAIAGASRIVVMGVSGSGKSTVGQALAAALGMPFIDGDDLHPASNVVKMRSGIPLEDEDRWAWLDEVGRALDSRPAAVVACSALARRYRDRIRVIAPDVIFVHLDGPRAILESRLNARRNHFMPAALLNSQLAILEPLELDEAGIVADIDSEPDELVRQILGKIRP</sequence>
<reference evidence="11" key="1">
    <citation type="submission" date="2021-01" db="EMBL/GenBank/DDBJ databases">
        <title>Whole genome shotgun sequence of Sinosporangium siamense NBRC 109515.</title>
        <authorList>
            <person name="Komaki H."/>
            <person name="Tamura T."/>
        </authorList>
    </citation>
    <scope>NUCLEOTIDE SEQUENCE</scope>
    <source>
        <strain evidence="11">NBRC 109515</strain>
    </source>
</reference>
<proteinExistence type="inferred from homology"/>
<dbReference type="InterPro" id="IPR027417">
    <property type="entry name" value="P-loop_NTPase"/>
</dbReference>
<evidence type="ECO:0000256" key="9">
    <source>
        <dbReference type="ARBA" id="ARBA00048090"/>
    </source>
</evidence>
<evidence type="ECO:0000256" key="6">
    <source>
        <dbReference type="ARBA" id="ARBA00022777"/>
    </source>
</evidence>
<evidence type="ECO:0000313" key="11">
    <source>
        <dbReference type="EMBL" id="GII95532.1"/>
    </source>
</evidence>
<evidence type="ECO:0000256" key="7">
    <source>
        <dbReference type="ARBA" id="ARBA00022840"/>
    </source>
</evidence>
<keyword evidence="8" id="KW-0311">Gluconate utilization</keyword>
<dbReference type="Proteomes" id="UP000606172">
    <property type="component" value="Unassembled WGS sequence"/>
</dbReference>
<dbReference type="GO" id="GO:0046316">
    <property type="term" value="F:gluconokinase activity"/>
    <property type="evidence" value="ECO:0007669"/>
    <property type="project" value="UniProtKB-EC"/>
</dbReference>
<keyword evidence="5 10" id="KW-0547">Nucleotide-binding</keyword>
<dbReference type="InterPro" id="IPR006001">
    <property type="entry name" value="Therm_gnt_kin"/>
</dbReference>
<dbReference type="EMBL" id="BOOW01000036">
    <property type="protein sequence ID" value="GII95532.1"/>
    <property type="molecule type" value="Genomic_DNA"/>
</dbReference>
<keyword evidence="7 10" id="KW-0067">ATP-binding</keyword>
<evidence type="ECO:0000256" key="4">
    <source>
        <dbReference type="ARBA" id="ARBA00022679"/>
    </source>
</evidence>
<evidence type="ECO:0000313" key="12">
    <source>
        <dbReference type="Proteomes" id="UP000606172"/>
    </source>
</evidence>
<dbReference type="Pfam" id="PF01202">
    <property type="entry name" value="SKI"/>
    <property type="match status" value="1"/>
</dbReference>
<keyword evidence="6 10" id="KW-0418">Kinase</keyword>
<dbReference type="Gene3D" id="3.40.50.300">
    <property type="entry name" value="P-loop containing nucleotide triphosphate hydrolases"/>
    <property type="match status" value="1"/>
</dbReference>
<dbReference type="GO" id="GO:0005737">
    <property type="term" value="C:cytoplasm"/>
    <property type="evidence" value="ECO:0007669"/>
    <property type="project" value="TreeGrafter"/>
</dbReference>
<dbReference type="PANTHER" id="PTHR43442">
    <property type="entry name" value="GLUCONOKINASE-RELATED"/>
    <property type="match status" value="1"/>
</dbReference>
<evidence type="ECO:0000256" key="5">
    <source>
        <dbReference type="ARBA" id="ARBA00022741"/>
    </source>
</evidence>
<keyword evidence="12" id="KW-1185">Reference proteome</keyword>
<evidence type="ECO:0000256" key="3">
    <source>
        <dbReference type="ARBA" id="ARBA00012054"/>
    </source>
</evidence>
<dbReference type="EC" id="2.7.1.12" evidence="3 10"/>
<accession>A0A919RLS0</accession>
<protein>
    <recommendedName>
        <fullName evidence="3 10">Gluconokinase</fullName>
        <ecNumber evidence="3 10">2.7.1.12</ecNumber>
    </recommendedName>
</protein>
<comment type="caution">
    <text evidence="11">The sequence shown here is derived from an EMBL/GenBank/DDBJ whole genome shotgun (WGS) entry which is preliminary data.</text>
</comment>
<dbReference type="CDD" id="cd02021">
    <property type="entry name" value="GntK"/>
    <property type="match status" value="1"/>
</dbReference>
<gene>
    <name evidence="11" type="ORF">Ssi02_57630</name>
</gene>
<dbReference type="InterPro" id="IPR031322">
    <property type="entry name" value="Shikimate/glucono_kinase"/>
</dbReference>
<comment type="catalytic activity">
    <reaction evidence="9 10">
        <text>D-gluconate + ATP = 6-phospho-D-gluconate + ADP + H(+)</text>
        <dbReference type="Rhea" id="RHEA:19433"/>
        <dbReference type="ChEBI" id="CHEBI:15378"/>
        <dbReference type="ChEBI" id="CHEBI:18391"/>
        <dbReference type="ChEBI" id="CHEBI:30616"/>
        <dbReference type="ChEBI" id="CHEBI:58759"/>
        <dbReference type="ChEBI" id="CHEBI:456216"/>
        <dbReference type="EC" id="2.7.1.12"/>
    </reaction>
</comment>
<organism evidence="11 12">
    <name type="scientific">Sinosporangium siamense</name>
    <dbReference type="NCBI Taxonomy" id="1367973"/>
    <lineage>
        <taxon>Bacteria</taxon>
        <taxon>Bacillati</taxon>
        <taxon>Actinomycetota</taxon>
        <taxon>Actinomycetes</taxon>
        <taxon>Streptosporangiales</taxon>
        <taxon>Streptosporangiaceae</taxon>
        <taxon>Sinosporangium</taxon>
    </lineage>
</organism>
<evidence type="ECO:0000256" key="1">
    <source>
        <dbReference type="ARBA" id="ARBA00004761"/>
    </source>
</evidence>
<dbReference type="GO" id="GO:0019521">
    <property type="term" value="P:D-gluconate metabolic process"/>
    <property type="evidence" value="ECO:0007669"/>
    <property type="project" value="UniProtKB-KW"/>
</dbReference>
<evidence type="ECO:0000256" key="2">
    <source>
        <dbReference type="ARBA" id="ARBA00008420"/>
    </source>
</evidence>
<dbReference type="FunFam" id="3.40.50.300:FF:000522">
    <property type="entry name" value="Gluconokinase"/>
    <property type="match status" value="1"/>
</dbReference>
<dbReference type="PANTHER" id="PTHR43442:SF3">
    <property type="entry name" value="GLUCONOKINASE-RELATED"/>
    <property type="match status" value="1"/>
</dbReference>